<dbReference type="SMART" id="SM00926">
    <property type="entry name" value="Molybdop_Fe4S4"/>
    <property type="match status" value="1"/>
</dbReference>
<dbReference type="EMBL" id="QWKH01000021">
    <property type="protein sequence ID" value="NBI34307.1"/>
    <property type="molecule type" value="Genomic_DNA"/>
</dbReference>
<dbReference type="InterPro" id="IPR006963">
    <property type="entry name" value="Mopterin_OxRdtase_4Fe-4S_dom"/>
</dbReference>
<dbReference type="InterPro" id="IPR006656">
    <property type="entry name" value="Mopterin_OxRdtase"/>
</dbReference>
<dbReference type="Gene3D" id="3.40.228.10">
    <property type="entry name" value="Dimethylsulfoxide Reductase, domain 2"/>
    <property type="match status" value="1"/>
</dbReference>
<evidence type="ECO:0000256" key="2">
    <source>
        <dbReference type="ARBA" id="ARBA00022723"/>
    </source>
</evidence>
<feature type="chain" id="PRO_5029005268" evidence="8">
    <location>
        <begin position="26"/>
        <end position="1099"/>
    </location>
</feature>
<dbReference type="InterPro" id="IPR006657">
    <property type="entry name" value="MoPterin_dinucl-bd_dom"/>
</dbReference>
<feature type="domain" description="4Fe-4S Mo/W bis-MGD-type" evidence="9">
    <location>
        <begin position="66"/>
        <end position="123"/>
    </location>
</feature>
<dbReference type="GO" id="GO:0043546">
    <property type="term" value="F:molybdopterin cofactor binding"/>
    <property type="evidence" value="ECO:0007669"/>
    <property type="project" value="InterPro"/>
</dbReference>
<proteinExistence type="inferred from homology"/>
<protein>
    <submittedName>
        <fullName evidence="10">Twin-arginine translocation signal domain-containing protein</fullName>
    </submittedName>
</protein>
<evidence type="ECO:0000256" key="4">
    <source>
        <dbReference type="ARBA" id="ARBA00023002"/>
    </source>
</evidence>
<dbReference type="SUPFAM" id="SSF53706">
    <property type="entry name" value="Formate dehydrogenase/DMSO reductase, domains 1-3"/>
    <property type="match status" value="1"/>
</dbReference>
<keyword evidence="5" id="KW-0408">Iron</keyword>
<reference evidence="10" key="1">
    <citation type="submission" date="2018-08" db="EMBL/GenBank/DDBJ databases">
        <title>Murine metabolic-syndrome-specific gut microbial biobank.</title>
        <authorList>
            <person name="Liu C."/>
        </authorList>
    </citation>
    <scope>NUCLEOTIDE SEQUENCE [LARGE SCALE GENOMIC DNA]</scope>
    <source>
        <strain evidence="10">Z82</strain>
    </source>
</reference>
<evidence type="ECO:0000259" key="9">
    <source>
        <dbReference type="PROSITE" id="PS51669"/>
    </source>
</evidence>
<organism evidence="10">
    <name type="scientific">Muribaculaceae bacterium Z82</name>
    <dbReference type="NCBI Taxonomy" id="2304548"/>
    <lineage>
        <taxon>Bacteria</taxon>
        <taxon>Pseudomonadati</taxon>
        <taxon>Bacteroidota</taxon>
        <taxon>Bacteroidia</taxon>
        <taxon>Bacteroidales</taxon>
        <taxon>Muribaculaceae</taxon>
    </lineage>
</organism>
<dbReference type="AlphaFoldDB" id="A0A7C9NLK1"/>
<dbReference type="InterPro" id="IPR009010">
    <property type="entry name" value="Asp_de-COase-like_dom_sf"/>
</dbReference>
<accession>A0A7C9NLK1</accession>
<comment type="caution">
    <text evidence="10">The sequence shown here is derived from an EMBL/GenBank/DDBJ whole genome shotgun (WGS) entry which is preliminary data.</text>
</comment>
<dbReference type="InterPro" id="IPR050612">
    <property type="entry name" value="Prok_Mopterin_Oxidored"/>
</dbReference>
<evidence type="ECO:0000313" key="10">
    <source>
        <dbReference type="EMBL" id="NBI34307.1"/>
    </source>
</evidence>
<keyword evidence="4" id="KW-0560">Oxidoreductase</keyword>
<dbReference type="PROSITE" id="PS51318">
    <property type="entry name" value="TAT"/>
    <property type="match status" value="1"/>
</dbReference>
<gene>
    <name evidence="10" type="ORF">D1639_04530</name>
</gene>
<dbReference type="GO" id="GO:0016491">
    <property type="term" value="F:oxidoreductase activity"/>
    <property type="evidence" value="ECO:0007669"/>
    <property type="project" value="UniProtKB-KW"/>
</dbReference>
<name>A0A7C9NLK1_9BACT</name>
<evidence type="ECO:0000256" key="3">
    <source>
        <dbReference type="ARBA" id="ARBA00022729"/>
    </source>
</evidence>
<keyword evidence="6" id="KW-0411">Iron-sulfur</keyword>
<evidence type="ECO:0000256" key="1">
    <source>
        <dbReference type="ARBA" id="ARBA00010312"/>
    </source>
</evidence>
<dbReference type="Gene3D" id="2.40.40.20">
    <property type="match status" value="1"/>
</dbReference>
<evidence type="ECO:0000256" key="5">
    <source>
        <dbReference type="ARBA" id="ARBA00023004"/>
    </source>
</evidence>
<dbReference type="NCBIfam" id="TIGR01409">
    <property type="entry name" value="TAT_signal_seq"/>
    <property type="match status" value="1"/>
</dbReference>
<evidence type="ECO:0000256" key="7">
    <source>
        <dbReference type="SAM" id="MobiDB-lite"/>
    </source>
</evidence>
<feature type="region of interest" description="Disordered" evidence="7">
    <location>
        <begin position="935"/>
        <end position="961"/>
    </location>
</feature>
<keyword evidence="3 8" id="KW-0732">Signal</keyword>
<dbReference type="InterPro" id="IPR019546">
    <property type="entry name" value="TAT_signal_bac_arc"/>
</dbReference>
<dbReference type="Gene3D" id="3.40.50.740">
    <property type="match status" value="2"/>
</dbReference>
<dbReference type="GO" id="GO:0046872">
    <property type="term" value="F:metal ion binding"/>
    <property type="evidence" value="ECO:0007669"/>
    <property type="project" value="UniProtKB-KW"/>
</dbReference>
<evidence type="ECO:0000256" key="6">
    <source>
        <dbReference type="ARBA" id="ARBA00023014"/>
    </source>
</evidence>
<evidence type="ECO:0000256" key="8">
    <source>
        <dbReference type="SAM" id="SignalP"/>
    </source>
</evidence>
<dbReference type="GO" id="GO:0051536">
    <property type="term" value="F:iron-sulfur cluster binding"/>
    <property type="evidence" value="ECO:0007669"/>
    <property type="project" value="UniProtKB-KW"/>
</dbReference>
<dbReference type="Pfam" id="PF01568">
    <property type="entry name" value="Molydop_binding"/>
    <property type="match status" value="1"/>
</dbReference>
<comment type="similarity">
    <text evidence="1">Belongs to the prokaryotic molybdopterin-containing oxidoreductase family.</text>
</comment>
<dbReference type="SUPFAM" id="SSF50692">
    <property type="entry name" value="ADC-like"/>
    <property type="match status" value="1"/>
</dbReference>
<keyword evidence="2" id="KW-0479">Metal-binding</keyword>
<sequence length="1099" mass="119675">MSKTTLSRRSFMQAAAVASAAAAFGATLGGCTKPSTVEVDDVDKVQPATEADAETSGRQEPLAIPDYDFYTTSCHGCITTCPVKVYVKDGVVRKIEGHPAGAENNGSACVKALNQIHTCYSPRRVLYPMRRTGARGAENMAFERVSWDEAIDEASDKWLEIFEKYGTYSMLSTTGGGGAYVPAPMLPAVSASCYSPNAFEPGAAQCFLPRVCVTQLMGFKMSDSIADNEVREPFKGFSKADKEAGITNDCEVLVLWGTQPSSSQTAKAGRAMAELRANGCKTIVVDPMLTPDAAKATIHLPLRPGSDCALVLSWYRYIFENKLYNEQFTKYWTNLPCLIDPDTLLPILATDVFEDYIAPTPDDTPVYICIDEETGEVSPLPYGMPEDVGVNPSVFGEATVNGKSCKTAGQYYKEEAEPWTLEQAAKFCWLDAAKIEEAIKLYVSPHQNGSDGGAGIGHGVATDMMECSSQAPIGTAGLDSIMGYIQMPGCTLTLTGVGAGGPGGGMGGAGLSLDSTNKWGKCIADGAQPRPTQSETTDFGIGYIMGATEEANRANHDSFASPEQDCFQRIVLDRLGVSNHRGLAHWYQSHIPAVRQAMETGEPWRPRAWLDTSGNKFAMLGSAGAWYNAAMGNVEYVVHQYPHFTSFDAELTDMFFPTEEWLEMWNPGSSQLNIETPCGSIIHLGEAVDTGRPYSRFLQAFYDKANQKLDSIVFNGTGQTLAEIGVQFPLVNVRSGSDESNKQQRIKQGAALLGLEAAEGESITEEQYRQAWKNNPVYKVSTPSDEYWTYGHYLVLADDGLPYGFPTVSRKVEVYCTAMVRLGQTGFPYNWPNGFDSPVDERIATFHGTYAPICVVPKAKETPDVGAGFEDYVMDFDADFPLALTSGRRVFFHHGTMRHAPYSRELYPVPFAYINPATATEYGISDGDWIEVSSRRTQGSDYDPSRAGTERAYSGEKKQDTKTAEPIRTIAYVTEMVAPKVVFMERFWNPECFDNSQKTKTGGWAECGVNVLTNAVDANFNEAFGSYTNRGFAVNIKKSTRPERVWVTPEEFEPFMPTATNQASEEAGSVMGNPALLTDVSSFDPVEVPASAGGPGGPM</sequence>
<feature type="signal peptide" evidence="8">
    <location>
        <begin position="1"/>
        <end position="25"/>
    </location>
</feature>
<dbReference type="Pfam" id="PF00384">
    <property type="entry name" value="Molybdopterin"/>
    <property type="match status" value="1"/>
</dbReference>
<dbReference type="PROSITE" id="PS51669">
    <property type="entry name" value="4FE4S_MOW_BIS_MGD"/>
    <property type="match status" value="1"/>
</dbReference>
<dbReference type="PANTHER" id="PTHR43742">
    <property type="entry name" value="TRIMETHYLAMINE-N-OXIDE REDUCTASE"/>
    <property type="match status" value="1"/>
</dbReference>
<dbReference type="InterPro" id="IPR006311">
    <property type="entry name" value="TAT_signal"/>
</dbReference>
<dbReference type="Gene3D" id="2.20.25.90">
    <property type="entry name" value="ADC-like domains"/>
    <property type="match status" value="1"/>
</dbReference>
<dbReference type="PROSITE" id="PS51257">
    <property type="entry name" value="PROKAR_LIPOPROTEIN"/>
    <property type="match status" value="1"/>
</dbReference>
<dbReference type="Pfam" id="PF04879">
    <property type="entry name" value="Molybdop_Fe4S4"/>
    <property type="match status" value="1"/>
</dbReference>